<feature type="domain" description="4-oxalocrotonate tautomerase-like" evidence="2">
    <location>
        <begin position="2"/>
        <end position="61"/>
    </location>
</feature>
<protein>
    <submittedName>
        <fullName evidence="3">4-oxalocrotonate tautomerase family protein</fullName>
    </submittedName>
</protein>
<dbReference type="InterPro" id="IPR004370">
    <property type="entry name" value="4-OT-like_dom"/>
</dbReference>
<dbReference type="SUPFAM" id="SSF55331">
    <property type="entry name" value="Tautomerase/MIF"/>
    <property type="match status" value="1"/>
</dbReference>
<gene>
    <name evidence="3" type="ORF">ACFOSH_36960</name>
</gene>
<organism evidence="3 4">
    <name type="scientific">Amycolatopsis speibonae</name>
    <dbReference type="NCBI Taxonomy" id="1450224"/>
    <lineage>
        <taxon>Bacteria</taxon>
        <taxon>Bacillati</taxon>
        <taxon>Actinomycetota</taxon>
        <taxon>Actinomycetes</taxon>
        <taxon>Pseudonocardiales</taxon>
        <taxon>Pseudonocardiaceae</taxon>
        <taxon>Amycolatopsis</taxon>
    </lineage>
</organism>
<comment type="caution">
    <text evidence="3">The sequence shown here is derived from an EMBL/GenBank/DDBJ whole genome shotgun (WGS) entry which is preliminary data.</text>
</comment>
<evidence type="ECO:0000313" key="4">
    <source>
        <dbReference type="Proteomes" id="UP001595645"/>
    </source>
</evidence>
<keyword evidence="4" id="KW-1185">Reference proteome</keyword>
<evidence type="ECO:0000259" key="2">
    <source>
        <dbReference type="Pfam" id="PF01361"/>
    </source>
</evidence>
<dbReference type="Gene3D" id="3.30.429.10">
    <property type="entry name" value="Macrophage Migration Inhibitory Factor"/>
    <property type="match status" value="1"/>
</dbReference>
<sequence length="65" mass="7239">MPYIHVQILENRITEETEPKLIAAITDAVVGTYGEDIREHVWVVLDPVPAHRWGLGGKPVAPRPS</sequence>
<dbReference type="Proteomes" id="UP001595645">
    <property type="component" value="Unassembled WGS sequence"/>
</dbReference>
<name>A0ABV7PAW8_9PSEU</name>
<dbReference type="InterPro" id="IPR014347">
    <property type="entry name" value="Tautomerase/MIF_sf"/>
</dbReference>
<evidence type="ECO:0000313" key="3">
    <source>
        <dbReference type="EMBL" id="MFC3455057.1"/>
    </source>
</evidence>
<dbReference type="EMBL" id="JBHRWK010000079">
    <property type="protein sequence ID" value="MFC3455057.1"/>
    <property type="molecule type" value="Genomic_DNA"/>
</dbReference>
<evidence type="ECO:0000256" key="1">
    <source>
        <dbReference type="ARBA" id="ARBA00023235"/>
    </source>
</evidence>
<proteinExistence type="predicted"/>
<keyword evidence="1" id="KW-0413">Isomerase</keyword>
<dbReference type="Pfam" id="PF01361">
    <property type="entry name" value="Tautomerase"/>
    <property type="match status" value="1"/>
</dbReference>
<accession>A0ABV7PAW8</accession>
<reference evidence="4" key="1">
    <citation type="journal article" date="2019" name="Int. J. Syst. Evol. Microbiol.">
        <title>The Global Catalogue of Microorganisms (GCM) 10K type strain sequencing project: providing services to taxonomists for standard genome sequencing and annotation.</title>
        <authorList>
            <consortium name="The Broad Institute Genomics Platform"/>
            <consortium name="The Broad Institute Genome Sequencing Center for Infectious Disease"/>
            <person name="Wu L."/>
            <person name="Ma J."/>
        </authorList>
    </citation>
    <scope>NUCLEOTIDE SEQUENCE [LARGE SCALE GENOMIC DNA]</scope>
    <source>
        <strain evidence="4">CGMCC 4.7676</strain>
    </source>
</reference>
<dbReference type="RefSeq" id="WP_378245127.1">
    <property type="nucleotide sequence ID" value="NZ_JBHRWK010000079.1"/>
</dbReference>